<proteinExistence type="predicted"/>
<dbReference type="Pfam" id="PF01636">
    <property type="entry name" value="APH"/>
    <property type="match status" value="1"/>
</dbReference>
<dbReference type="RefSeq" id="XP_066715440.1">
    <property type="nucleotide sequence ID" value="XM_066858498.1"/>
</dbReference>
<dbReference type="Gene3D" id="3.90.1200.10">
    <property type="match status" value="1"/>
</dbReference>
<name>A0ABR1UZV4_9PEZI</name>
<sequence>MASPPPQKTTPWGAVIYTLEGSIQQFFHTFGGPAGATQPACDAQAAALAGGGAGPVTPVPIQGQSSYTVVAGPPGQARIVQFRAARSKLDMAIVELAAAVHPDFVPWCRYHGPIGDAASSTPLHVYVIEKREGLCSFECRDSSVKGAPAFAARQFQTVRDFARQVSLPTPRMQVAPAAAEKMRQDLDGDLARLAQALPARFQATVQQARTGLPAVFALLPFALTHGDLYEGNILVDKADGRITGIIDWAEAEVAPFGLALWGLESVLGYSDREGWHPHGNAGPLRDEFWRVFEAEAGGTAAALSEEVGRAIRVARMAGMLLIWCFKWDEDGGRRKVRGTDVALRHADTFCTGGI</sequence>
<dbReference type="SUPFAM" id="SSF56112">
    <property type="entry name" value="Protein kinase-like (PK-like)"/>
    <property type="match status" value="1"/>
</dbReference>
<evidence type="ECO:0000259" key="1">
    <source>
        <dbReference type="Pfam" id="PF01636"/>
    </source>
</evidence>
<dbReference type="EMBL" id="JAQQWL010000007">
    <property type="protein sequence ID" value="KAK8064451.1"/>
    <property type="molecule type" value="Genomic_DNA"/>
</dbReference>
<evidence type="ECO:0000313" key="2">
    <source>
        <dbReference type="EMBL" id="KAK8064451.1"/>
    </source>
</evidence>
<evidence type="ECO:0000313" key="3">
    <source>
        <dbReference type="Proteomes" id="UP001480595"/>
    </source>
</evidence>
<organism evidence="2 3">
    <name type="scientific">Apiospora phragmitis</name>
    <dbReference type="NCBI Taxonomy" id="2905665"/>
    <lineage>
        <taxon>Eukaryota</taxon>
        <taxon>Fungi</taxon>
        <taxon>Dikarya</taxon>
        <taxon>Ascomycota</taxon>
        <taxon>Pezizomycotina</taxon>
        <taxon>Sordariomycetes</taxon>
        <taxon>Xylariomycetidae</taxon>
        <taxon>Amphisphaeriales</taxon>
        <taxon>Apiosporaceae</taxon>
        <taxon>Apiospora</taxon>
    </lineage>
</organism>
<accession>A0ABR1UZV4</accession>
<dbReference type="InterPro" id="IPR002575">
    <property type="entry name" value="Aminoglycoside_PTrfase"/>
</dbReference>
<keyword evidence="3" id="KW-1185">Reference proteome</keyword>
<protein>
    <recommendedName>
        <fullName evidence="1">Aminoglycoside phosphotransferase domain-containing protein</fullName>
    </recommendedName>
</protein>
<dbReference type="GeneID" id="92091561"/>
<reference evidence="2 3" key="1">
    <citation type="submission" date="2023-01" db="EMBL/GenBank/DDBJ databases">
        <title>Analysis of 21 Apiospora genomes using comparative genomics revels a genus with tremendous synthesis potential of carbohydrate active enzymes and secondary metabolites.</title>
        <authorList>
            <person name="Sorensen T."/>
        </authorList>
    </citation>
    <scope>NUCLEOTIDE SEQUENCE [LARGE SCALE GENOMIC DNA]</scope>
    <source>
        <strain evidence="2 3">CBS 135458</strain>
    </source>
</reference>
<dbReference type="InterPro" id="IPR051678">
    <property type="entry name" value="AGP_Transferase"/>
</dbReference>
<comment type="caution">
    <text evidence="2">The sequence shown here is derived from an EMBL/GenBank/DDBJ whole genome shotgun (WGS) entry which is preliminary data.</text>
</comment>
<dbReference type="Proteomes" id="UP001480595">
    <property type="component" value="Unassembled WGS sequence"/>
</dbReference>
<dbReference type="InterPro" id="IPR011009">
    <property type="entry name" value="Kinase-like_dom_sf"/>
</dbReference>
<dbReference type="PANTHER" id="PTHR21310">
    <property type="entry name" value="AMINOGLYCOSIDE PHOSPHOTRANSFERASE-RELATED-RELATED"/>
    <property type="match status" value="1"/>
</dbReference>
<dbReference type="PANTHER" id="PTHR21310:SF15">
    <property type="entry name" value="AMINOGLYCOSIDE PHOSPHOTRANSFERASE DOMAIN-CONTAINING PROTEIN"/>
    <property type="match status" value="1"/>
</dbReference>
<gene>
    <name evidence="2" type="ORF">PG994_007089</name>
</gene>
<feature type="domain" description="Aminoglycoside phosphotransferase" evidence="1">
    <location>
        <begin position="154"/>
        <end position="257"/>
    </location>
</feature>